<gene>
    <name evidence="4" type="ORF">K450DRAFT_250450</name>
</gene>
<evidence type="ECO:0000256" key="1">
    <source>
        <dbReference type="ARBA" id="ARBA00007409"/>
    </source>
</evidence>
<reference evidence="4" key="1">
    <citation type="submission" date="2021-06" db="EMBL/GenBank/DDBJ databases">
        <authorList>
            <consortium name="DOE Joint Genome Institute"/>
            <person name="Mondo S.J."/>
            <person name="Amses K.R."/>
            <person name="Simmons D.R."/>
            <person name="Longcore J.E."/>
            <person name="Seto K."/>
            <person name="Alves G.H."/>
            <person name="Bonds A.E."/>
            <person name="Quandt C.A."/>
            <person name="Davis W.J."/>
            <person name="Chang Y."/>
            <person name="Letcher P.M."/>
            <person name="Powell M.J."/>
            <person name="Kuo A."/>
            <person name="Labutti K."/>
            <person name="Pangilinan J."/>
            <person name="Andreopoulos W."/>
            <person name="Tritt A."/>
            <person name="Riley R."/>
            <person name="Hundley H."/>
            <person name="Johnson J."/>
            <person name="Lipzen A."/>
            <person name="Barry K."/>
            <person name="Berbee M.L."/>
            <person name="Buchler N.E."/>
            <person name="Grigoriev I.V."/>
            <person name="Spatafora J.W."/>
            <person name="Stajich J.E."/>
            <person name="James T.Y."/>
        </authorList>
    </citation>
    <scope>NUCLEOTIDE SEQUENCE</scope>
    <source>
        <strain evidence="4">AG</strain>
    </source>
</reference>
<dbReference type="RefSeq" id="XP_051442705.1">
    <property type="nucleotide sequence ID" value="XM_051590557.1"/>
</dbReference>
<evidence type="ECO:0000313" key="5">
    <source>
        <dbReference type="Proteomes" id="UP001206595"/>
    </source>
</evidence>
<comment type="caution">
    <text evidence="4">The sequence shown here is derived from an EMBL/GenBank/DDBJ whole genome shotgun (WGS) entry which is preliminary data.</text>
</comment>
<dbReference type="PROSITE" id="PS50405">
    <property type="entry name" value="GST_CTER"/>
    <property type="match status" value="1"/>
</dbReference>
<reference evidence="4" key="2">
    <citation type="journal article" date="2022" name="Proc. Natl. Acad. Sci. U.S.A.">
        <title>Diploid-dominant life cycles characterize the early evolution of Fungi.</title>
        <authorList>
            <person name="Amses K.R."/>
            <person name="Simmons D.R."/>
            <person name="Longcore J.E."/>
            <person name="Mondo S.J."/>
            <person name="Seto K."/>
            <person name="Jeronimo G.H."/>
            <person name="Bonds A.E."/>
            <person name="Quandt C.A."/>
            <person name="Davis W.J."/>
            <person name="Chang Y."/>
            <person name="Federici B.A."/>
            <person name="Kuo A."/>
            <person name="LaButti K."/>
            <person name="Pangilinan J."/>
            <person name="Andreopoulos W."/>
            <person name="Tritt A."/>
            <person name="Riley R."/>
            <person name="Hundley H."/>
            <person name="Johnson J."/>
            <person name="Lipzen A."/>
            <person name="Barry K."/>
            <person name="Lang B.F."/>
            <person name="Cuomo C.A."/>
            <person name="Buchler N.E."/>
            <person name="Grigoriev I.V."/>
            <person name="Spatafora J.W."/>
            <person name="Stajich J.E."/>
            <person name="James T.Y."/>
        </authorList>
    </citation>
    <scope>NUCLEOTIDE SEQUENCE</scope>
    <source>
        <strain evidence="4">AG</strain>
    </source>
</reference>
<dbReference type="InterPro" id="IPR036282">
    <property type="entry name" value="Glutathione-S-Trfase_C_sf"/>
</dbReference>
<dbReference type="InterPro" id="IPR040079">
    <property type="entry name" value="Glutathione_S-Trfase"/>
</dbReference>
<dbReference type="AlphaFoldDB" id="A0AAD5E5E1"/>
<dbReference type="Gene3D" id="3.40.30.10">
    <property type="entry name" value="Glutaredoxin"/>
    <property type="match status" value="1"/>
</dbReference>
<evidence type="ECO:0000259" key="3">
    <source>
        <dbReference type="PROSITE" id="PS50405"/>
    </source>
</evidence>
<dbReference type="SUPFAM" id="SSF52833">
    <property type="entry name" value="Thioredoxin-like"/>
    <property type="match status" value="1"/>
</dbReference>
<feature type="domain" description="GST C-terminal" evidence="3">
    <location>
        <begin position="84"/>
        <end position="225"/>
    </location>
</feature>
<comment type="similarity">
    <text evidence="1">Belongs to the GST superfamily.</text>
</comment>
<sequence length="228" mass="26085">MTLIIVGAKISTFTRTIRLALEHLNIPYELLETLPHEELAYKYNAFGKIPTLTDNDLVVNETLAIRRYIDHINEHHTKSLEPEGIQKLLQVDQWVSIASDYAFRELILAISKPRQGMEGKGQCEADIQASLKNCLDRARVVLRAIEQHLVSGKVQENGWLCGSSITWADLFMFPVFADFASLPERKLMQQESPQLWKWYQRFAKTDIAAKTFQGTVADQRKESHQSSL</sequence>
<dbReference type="SFLD" id="SFLDS00019">
    <property type="entry name" value="Glutathione_Transferase_(cytos"/>
    <property type="match status" value="1"/>
</dbReference>
<dbReference type="Pfam" id="PF13409">
    <property type="entry name" value="GST_N_2"/>
    <property type="match status" value="1"/>
</dbReference>
<name>A0AAD5E5E1_UMBRA</name>
<organism evidence="4 5">
    <name type="scientific">Umbelopsis ramanniana AG</name>
    <dbReference type="NCBI Taxonomy" id="1314678"/>
    <lineage>
        <taxon>Eukaryota</taxon>
        <taxon>Fungi</taxon>
        <taxon>Fungi incertae sedis</taxon>
        <taxon>Mucoromycota</taxon>
        <taxon>Mucoromycotina</taxon>
        <taxon>Umbelopsidomycetes</taxon>
        <taxon>Umbelopsidales</taxon>
        <taxon>Umbelopsidaceae</taxon>
        <taxon>Umbelopsis</taxon>
    </lineage>
</organism>
<evidence type="ECO:0000259" key="2">
    <source>
        <dbReference type="PROSITE" id="PS50404"/>
    </source>
</evidence>
<evidence type="ECO:0000313" key="4">
    <source>
        <dbReference type="EMBL" id="KAI8577701.1"/>
    </source>
</evidence>
<dbReference type="InterPro" id="IPR036249">
    <property type="entry name" value="Thioredoxin-like_sf"/>
</dbReference>
<dbReference type="InterPro" id="IPR010987">
    <property type="entry name" value="Glutathione-S-Trfase_C-like"/>
</dbReference>
<evidence type="ECO:0008006" key="6">
    <source>
        <dbReference type="Google" id="ProtNLM"/>
    </source>
</evidence>
<dbReference type="PANTHER" id="PTHR44051">
    <property type="entry name" value="GLUTATHIONE S-TRANSFERASE-RELATED"/>
    <property type="match status" value="1"/>
</dbReference>
<proteinExistence type="inferred from homology"/>
<dbReference type="EMBL" id="MU620937">
    <property type="protein sequence ID" value="KAI8577701.1"/>
    <property type="molecule type" value="Genomic_DNA"/>
</dbReference>
<dbReference type="GeneID" id="75915900"/>
<feature type="domain" description="GST N-terminal" evidence="2">
    <location>
        <begin position="1"/>
        <end position="77"/>
    </location>
</feature>
<dbReference type="Proteomes" id="UP001206595">
    <property type="component" value="Unassembled WGS sequence"/>
</dbReference>
<accession>A0AAD5E5E1</accession>
<dbReference type="PROSITE" id="PS50404">
    <property type="entry name" value="GST_NTER"/>
    <property type="match status" value="1"/>
</dbReference>
<dbReference type="PANTHER" id="PTHR44051:SF8">
    <property type="entry name" value="GLUTATHIONE S-TRANSFERASE GSTA"/>
    <property type="match status" value="1"/>
</dbReference>
<dbReference type="InterPro" id="IPR004045">
    <property type="entry name" value="Glutathione_S-Trfase_N"/>
</dbReference>
<protein>
    <recommendedName>
        <fullName evidence="6">Glutathione S-transferase</fullName>
    </recommendedName>
</protein>
<dbReference type="Gene3D" id="1.20.1050.10">
    <property type="match status" value="1"/>
</dbReference>
<dbReference type="Pfam" id="PF13410">
    <property type="entry name" value="GST_C_2"/>
    <property type="match status" value="1"/>
</dbReference>
<keyword evidence="5" id="KW-1185">Reference proteome</keyword>
<dbReference type="CDD" id="cd00570">
    <property type="entry name" value="GST_N_family"/>
    <property type="match status" value="1"/>
</dbReference>
<dbReference type="CDD" id="cd00299">
    <property type="entry name" value="GST_C_family"/>
    <property type="match status" value="1"/>
</dbReference>
<dbReference type="SUPFAM" id="SSF47616">
    <property type="entry name" value="GST C-terminal domain-like"/>
    <property type="match status" value="1"/>
</dbReference>